<dbReference type="NCBIfam" id="NF002484">
    <property type="entry name" value="PRK01747.1-5"/>
    <property type="match status" value="1"/>
</dbReference>
<dbReference type="Proteomes" id="UP000955338">
    <property type="component" value="Chromosome"/>
</dbReference>
<dbReference type="EMBL" id="CP022011">
    <property type="protein sequence ID" value="QDJ15178.1"/>
    <property type="molecule type" value="Genomic_DNA"/>
</dbReference>
<evidence type="ECO:0000313" key="3">
    <source>
        <dbReference type="Proteomes" id="UP000955338"/>
    </source>
</evidence>
<dbReference type="Pfam" id="PF01266">
    <property type="entry name" value="DAO"/>
    <property type="match status" value="1"/>
</dbReference>
<dbReference type="InterPro" id="IPR036188">
    <property type="entry name" value="FAD/NAD-bd_sf"/>
</dbReference>
<dbReference type="NCBIfam" id="TIGR03197">
    <property type="entry name" value="MnmC_Cterm"/>
    <property type="match status" value="1"/>
</dbReference>
<dbReference type="GO" id="GO:0016645">
    <property type="term" value="F:oxidoreductase activity, acting on the CH-NH group of donors"/>
    <property type="evidence" value="ECO:0007669"/>
    <property type="project" value="InterPro"/>
</dbReference>
<dbReference type="RefSeq" id="WP_265482629.1">
    <property type="nucleotide sequence ID" value="NZ_CP022011.1"/>
</dbReference>
<evidence type="ECO:0000256" key="1">
    <source>
        <dbReference type="HAMAP-Rule" id="MF_01102"/>
    </source>
</evidence>
<dbReference type="EC" id="2.1.1.61" evidence="1"/>
<dbReference type="GO" id="GO:0002098">
    <property type="term" value="P:tRNA wobble uridine modification"/>
    <property type="evidence" value="ECO:0007669"/>
    <property type="project" value="TreeGrafter"/>
</dbReference>
<dbReference type="NCBIfam" id="NF002481">
    <property type="entry name" value="PRK01747.1-2"/>
    <property type="match status" value="1"/>
</dbReference>
<dbReference type="InterPro" id="IPR017610">
    <property type="entry name" value="tRNA_S-uridine_synth_MnmC_C"/>
</dbReference>
<keyword evidence="1" id="KW-0949">S-adenosyl-L-methionine</keyword>
<organism evidence="2 3">
    <name type="scientific">Mergibacter septicus</name>
    <dbReference type="NCBI Taxonomy" id="221402"/>
    <lineage>
        <taxon>Bacteria</taxon>
        <taxon>Pseudomonadati</taxon>
        <taxon>Pseudomonadota</taxon>
        <taxon>Gammaproteobacteria</taxon>
        <taxon>Pasteurellales</taxon>
        <taxon>Pasteurellaceae</taxon>
        <taxon>Mergibacter</taxon>
    </lineage>
</organism>
<dbReference type="Gene3D" id="3.30.9.10">
    <property type="entry name" value="D-Amino Acid Oxidase, subunit A, domain 2"/>
    <property type="match status" value="1"/>
</dbReference>
<dbReference type="AlphaFoldDB" id="A0A8D4LJV2"/>
<dbReference type="GO" id="GO:0004808">
    <property type="term" value="F:tRNA (5-methylaminomethyl-2-thiouridylate)(34)-methyltransferase activity"/>
    <property type="evidence" value="ECO:0007669"/>
    <property type="project" value="UniProtKB-EC"/>
</dbReference>
<dbReference type="EC" id="1.5.-.-" evidence="1"/>
<comment type="subcellular location">
    <subcellularLocation>
        <location evidence="1">Cytoplasm</location>
    </subcellularLocation>
</comment>
<comment type="catalytic activity">
    <reaction evidence="1">
        <text>5-aminomethyl-2-thiouridine(34) in tRNA + S-adenosyl-L-methionine = 5-methylaminomethyl-2-thiouridine(34) in tRNA + S-adenosyl-L-homocysteine + H(+)</text>
        <dbReference type="Rhea" id="RHEA:19569"/>
        <dbReference type="Rhea" id="RHEA-COMP:10195"/>
        <dbReference type="Rhea" id="RHEA-COMP:10197"/>
        <dbReference type="ChEBI" id="CHEBI:15378"/>
        <dbReference type="ChEBI" id="CHEBI:57856"/>
        <dbReference type="ChEBI" id="CHEBI:59789"/>
        <dbReference type="ChEBI" id="CHEBI:74454"/>
        <dbReference type="ChEBI" id="CHEBI:74455"/>
        <dbReference type="EC" id="2.1.1.61"/>
    </reaction>
</comment>
<gene>
    <name evidence="1" type="primary">mnmC</name>
    <name evidence="2" type="ORF">CEP48_06915</name>
</gene>
<dbReference type="InterPro" id="IPR047785">
    <property type="entry name" value="tRNA_MNMC2"/>
</dbReference>
<dbReference type="InterPro" id="IPR023032">
    <property type="entry name" value="tRNA_MAMT_biosynth_bifunc_MnmC"/>
</dbReference>
<proteinExistence type="inferred from homology"/>
<dbReference type="HAMAP" id="MF_01102">
    <property type="entry name" value="MnmC"/>
    <property type="match status" value="1"/>
</dbReference>
<feature type="region of interest" description="FAD-dependent cmnm(5)s(2)U34 oxidoreductase" evidence="1">
    <location>
        <begin position="278"/>
        <end position="694"/>
    </location>
</feature>
<comment type="cofactor">
    <cofactor evidence="1">
        <name>FAD</name>
        <dbReference type="ChEBI" id="CHEBI:57692"/>
    </cofactor>
</comment>
<reference evidence="2" key="1">
    <citation type="submission" date="2017-06" db="EMBL/GenBank/DDBJ databases">
        <title>Genome sequencing of pathogenic and non-pathogenic strains within Bisgaard taxon 40.</title>
        <authorList>
            <person name="Ladner J.T."/>
            <person name="Lovett S.P."/>
            <person name="Koroleva G."/>
            <person name="Lorch J.M."/>
        </authorList>
    </citation>
    <scope>NUCLEOTIDE SEQUENCE</scope>
    <source>
        <strain evidence="2">27576-1-I1</strain>
    </source>
</reference>
<keyword evidence="1" id="KW-0285">Flavoprotein</keyword>
<keyword evidence="3" id="KW-1185">Reference proteome</keyword>
<dbReference type="InterPro" id="IPR029063">
    <property type="entry name" value="SAM-dependent_MTases_sf"/>
</dbReference>
<dbReference type="GO" id="GO:0050660">
    <property type="term" value="F:flavin adenine dinucleotide binding"/>
    <property type="evidence" value="ECO:0007669"/>
    <property type="project" value="UniProtKB-UniRule"/>
</dbReference>
<dbReference type="NCBIfam" id="NF033855">
    <property type="entry name" value="tRNA_MNMC2"/>
    <property type="match status" value="1"/>
</dbReference>
<keyword evidence="1" id="KW-0560">Oxidoreductase</keyword>
<dbReference type="InterPro" id="IPR006076">
    <property type="entry name" value="FAD-dep_OxRdtase"/>
</dbReference>
<keyword evidence="1" id="KW-0489">Methyltransferase</keyword>
<dbReference type="PANTHER" id="PTHR13847:SF283">
    <property type="entry name" value="TRNA 5-METHYLAMINOMETHYL-2-THIOURIDINE BIOSYNTHESIS BIFUNCTIONAL PROTEIN MNMC"/>
    <property type="match status" value="1"/>
</dbReference>
<dbReference type="InterPro" id="IPR008471">
    <property type="entry name" value="MnmC-like_methylTransf"/>
</dbReference>
<keyword evidence="1" id="KW-0819">tRNA processing</keyword>
<dbReference type="Gene3D" id="3.40.50.150">
    <property type="entry name" value="Vaccinia Virus protein VP39"/>
    <property type="match status" value="1"/>
</dbReference>
<name>A0A8D4LJV2_9PAST</name>
<keyword evidence="1" id="KW-0808">Transferase</keyword>
<accession>A0A8D4LJV2</accession>
<dbReference type="SUPFAM" id="SSF51905">
    <property type="entry name" value="FAD/NAD(P)-binding domain"/>
    <property type="match status" value="1"/>
</dbReference>
<comment type="function">
    <text evidence="1">Catalyzes the last two steps in the biosynthesis of 5-methylaminomethyl-2-thiouridine (mnm(5)s(2)U) at the wobble position (U34) in tRNA. Catalyzes the FAD-dependent demodification of cmnm(5)s(2)U34 to nm(5)s(2)U34, followed by the transfer of a methyl group from S-adenosyl-L-methionine to nm(5)s(2)U34, to form mnm(5)s(2)U34.</text>
</comment>
<keyword evidence="1" id="KW-0511">Multifunctional enzyme</keyword>
<protein>
    <recommendedName>
        <fullName evidence="1">tRNA 5-methylaminomethyl-2-thiouridine biosynthesis bifunctional protein MnmC</fullName>
        <shortName evidence="1">tRNA mnm(5)s(2)U biosynthesis bifunctional protein</shortName>
    </recommendedName>
    <domain>
        <recommendedName>
            <fullName evidence="1">tRNA (mnm(5)s(2)U34)-methyltransferase</fullName>
            <ecNumber evidence="1">2.1.1.61</ecNumber>
        </recommendedName>
    </domain>
    <domain>
        <recommendedName>
            <fullName evidence="1">FAD-dependent cmnm(5)s(2)U34 oxidoreductase</fullName>
            <ecNumber evidence="1">1.5.-.-</ecNumber>
        </recommendedName>
    </domain>
</protein>
<dbReference type="SUPFAM" id="SSF53335">
    <property type="entry name" value="S-adenosyl-L-methionine-dependent methyltransferases"/>
    <property type="match status" value="1"/>
</dbReference>
<dbReference type="GO" id="GO:0032259">
    <property type="term" value="P:methylation"/>
    <property type="evidence" value="ECO:0007669"/>
    <property type="project" value="UniProtKB-KW"/>
</dbReference>
<feature type="region of interest" description="tRNA (mnm(5)s(2)U34)-methyltransferase" evidence="1">
    <location>
        <begin position="1"/>
        <end position="246"/>
    </location>
</feature>
<evidence type="ECO:0000313" key="2">
    <source>
        <dbReference type="EMBL" id="QDJ15178.1"/>
    </source>
</evidence>
<keyword evidence="1" id="KW-0963">Cytoplasm</keyword>
<dbReference type="Gene3D" id="3.50.50.60">
    <property type="entry name" value="FAD/NAD(P)-binding domain"/>
    <property type="match status" value="1"/>
</dbReference>
<comment type="similarity">
    <text evidence="1">In the C-terminal section; belongs to the DAO family.</text>
</comment>
<comment type="similarity">
    <text evidence="1">In the N-terminal section; belongs to the methyltransferase superfamily. tRNA (mnm(5)s(2)U34)-methyltransferase family.</text>
</comment>
<dbReference type="Pfam" id="PF05430">
    <property type="entry name" value="Methyltransf_30"/>
    <property type="match status" value="1"/>
</dbReference>
<dbReference type="PANTHER" id="PTHR13847">
    <property type="entry name" value="SARCOSINE DEHYDROGENASE-RELATED"/>
    <property type="match status" value="1"/>
</dbReference>
<dbReference type="GO" id="GO:0005737">
    <property type="term" value="C:cytoplasm"/>
    <property type="evidence" value="ECO:0007669"/>
    <property type="project" value="UniProtKB-SubCell"/>
</dbReference>
<sequence>MKKKSLTVIKPANLTFNEKNTPISTLFDDVYFCQQNGLEESYYVFFVGNDLWQRWQQCQKSHFVIAETGFGTGLNFLLIAEQFKRFRQHYPNATLQQLFFISFEKYPLTPEDLAKAHQAYPQFSALSEKLVQQLDQPISGCQRVIFDHLYLDLWFGDIQENLPQLGDYMHNKIDAWLLDGFAPSKNPAMWQESLYQQMYRYTRPDGTFATFTAASSVRKGLLQAGFEVKKRKGYGKKRECLHGYKDQQKNNSDTTYTAPWYLAQPANFSHSPADIAIIGGGIASLCTAASLLQRGAKVTLYCKDAETALNASGNKQGAFYPQLSDDDLHICQFYAQAFIFGQHYYRQLAQQGVEFEHQWCGVTLCGYNLKAQQKLDKIAALGLPPTIFARYSAQQLSKLAGLPLACDGGFIPNGAWINPRQLVQNFFTALQKQGLILKTETQIVELQQQEEDWLLRDQQQNTYSHRCVILANGHLLTQFKQTENLPLYPVRGQVSQIPTTPQLSQLRTVLCYDGYLTPVDLAKQSHCIGASHIRDNSDTDFSPLEQQQNQQKIQQNLNPDSTIQWVKEVDTSANLARMGVRSSARDRAPLIGNVADIEQQYLDYHNLYNLRRRRQTVPIAKSFPNLFLIGGLGSRGLTSAPLLGETLASLIFNHPLPLGKDILHTLSPNRNWIRKLLKGMAIKDLKQTKTPSEN</sequence>
<keyword evidence="1" id="KW-0274">FAD</keyword>